<feature type="compositionally biased region" description="Basic and acidic residues" evidence="1">
    <location>
        <begin position="126"/>
        <end position="164"/>
    </location>
</feature>
<evidence type="ECO:0008006" key="6">
    <source>
        <dbReference type="Google" id="ProtNLM"/>
    </source>
</evidence>
<comment type="caution">
    <text evidence="2">The sequence shown here is derived from an EMBL/GenBank/DDBJ whole genome shotgun (WGS) entry which is preliminary data.</text>
</comment>
<dbReference type="EMBL" id="LDTD01000083">
    <property type="protein sequence ID" value="KTT68880.1"/>
    <property type="molecule type" value="Genomic_DNA"/>
</dbReference>
<organism evidence="2 4">
    <name type="scientific">Sphingomonas sanguinis</name>
    <dbReference type="NCBI Taxonomy" id="33051"/>
    <lineage>
        <taxon>Bacteria</taxon>
        <taxon>Pseudomonadati</taxon>
        <taxon>Pseudomonadota</taxon>
        <taxon>Alphaproteobacteria</taxon>
        <taxon>Sphingomonadales</taxon>
        <taxon>Sphingomonadaceae</taxon>
        <taxon>Sphingomonas</taxon>
    </lineage>
</organism>
<proteinExistence type="predicted"/>
<dbReference type="OrthoDB" id="7478510at2"/>
<evidence type="ECO:0000313" key="3">
    <source>
        <dbReference type="EMBL" id="KTT93466.1"/>
    </source>
</evidence>
<accession>A0A147HVC2</accession>
<evidence type="ECO:0000313" key="4">
    <source>
        <dbReference type="Proteomes" id="UP000072867"/>
    </source>
</evidence>
<dbReference type="STRING" id="33051.SB4_18000"/>
<evidence type="ECO:0000313" key="5">
    <source>
        <dbReference type="Proteomes" id="UP000074072"/>
    </source>
</evidence>
<gene>
    <name evidence="2" type="ORF">NS319_12050</name>
    <name evidence="3" type="ORF">SB4_18000</name>
</gene>
<dbReference type="RefSeq" id="WP_058733815.1">
    <property type="nucleotide sequence ID" value="NZ_LDTD01000083.1"/>
</dbReference>
<evidence type="ECO:0000256" key="1">
    <source>
        <dbReference type="SAM" id="MobiDB-lite"/>
    </source>
</evidence>
<dbReference type="AlphaFoldDB" id="A0A147HVC2"/>
<feature type="compositionally biased region" description="Low complexity" evidence="1">
    <location>
        <begin position="88"/>
        <end position="100"/>
    </location>
</feature>
<sequence>MAKAPKLKVFTTSAGFHDALVAAPSRAAALRAWGSDRDLFARGAAFEVTDPDLMKEPLAKPGTVIRRLRGSEAEQFAALPPDPPPAGRAKSARASTAEAAPKGTKPSANNLKKADAALQEAVKRHREADAAARARVEAAQRERADLQRQQRSEEDALRAERDEAQATYDEAIERWREG</sequence>
<name>A0A147HVC2_9SPHN</name>
<dbReference type="Proteomes" id="UP000072867">
    <property type="component" value="Unassembled WGS sequence"/>
</dbReference>
<reference evidence="4 5" key="1">
    <citation type="journal article" date="2016" name="Front. Microbiol.">
        <title>Genomic Resource of Rice Seed Associated Bacteria.</title>
        <authorList>
            <person name="Midha S."/>
            <person name="Bansal K."/>
            <person name="Sharma S."/>
            <person name="Kumar N."/>
            <person name="Patil P.P."/>
            <person name="Chaudhry V."/>
            <person name="Patil P.B."/>
        </authorList>
    </citation>
    <scope>NUCLEOTIDE SEQUENCE [LARGE SCALE GENOMIC DNA]</scope>
    <source>
        <strain evidence="2 4">NS319</strain>
        <strain evidence="3 5">SB4</strain>
    </source>
</reference>
<dbReference type="Proteomes" id="UP000074072">
    <property type="component" value="Unassembled WGS sequence"/>
</dbReference>
<feature type="region of interest" description="Disordered" evidence="1">
    <location>
        <begin position="71"/>
        <end position="178"/>
    </location>
</feature>
<evidence type="ECO:0000313" key="2">
    <source>
        <dbReference type="EMBL" id="KTT68880.1"/>
    </source>
</evidence>
<protein>
    <recommendedName>
        <fullName evidence="6">Cell envelope biogenesis protein TolA</fullName>
    </recommendedName>
</protein>
<dbReference type="EMBL" id="LDTE01000152">
    <property type="protein sequence ID" value="KTT93466.1"/>
    <property type="molecule type" value="Genomic_DNA"/>
</dbReference>